<dbReference type="InterPro" id="IPR029056">
    <property type="entry name" value="Ribokinase-like"/>
</dbReference>
<evidence type="ECO:0000256" key="1">
    <source>
        <dbReference type="ARBA" id="ARBA00002319"/>
    </source>
</evidence>
<dbReference type="GO" id="GO:0033785">
    <property type="term" value="F:heptose 7-phosphate kinase activity"/>
    <property type="evidence" value="ECO:0007669"/>
    <property type="project" value="TreeGrafter"/>
</dbReference>
<dbReference type="InterPro" id="IPR023030">
    <property type="entry name" value="Bifunc_HldE"/>
</dbReference>
<feature type="domain" description="Carbohydrate kinase PfkB" evidence="13">
    <location>
        <begin position="12"/>
        <end position="309"/>
    </location>
</feature>
<evidence type="ECO:0000256" key="6">
    <source>
        <dbReference type="ARBA" id="ARBA00022695"/>
    </source>
</evidence>
<dbReference type="NCBIfam" id="TIGR02199">
    <property type="entry name" value="rfaE_dom_II"/>
    <property type="match status" value="1"/>
</dbReference>
<dbReference type="InterPro" id="IPR011913">
    <property type="entry name" value="RfaE_dom_I"/>
</dbReference>
<evidence type="ECO:0000256" key="9">
    <source>
        <dbReference type="ARBA" id="ARBA00022840"/>
    </source>
</evidence>
<evidence type="ECO:0000259" key="13">
    <source>
        <dbReference type="Pfam" id="PF00294"/>
    </source>
</evidence>
<dbReference type="CDD" id="cd01172">
    <property type="entry name" value="RfaE_like"/>
    <property type="match status" value="1"/>
</dbReference>
<evidence type="ECO:0000256" key="3">
    <source>
        <dbReference type="ARBA" id="ARBA00004713"/>
    </source>
</evidence>
<evidence type="ECO:0000256" key="4">
    <source>
        <dbReference type="ARBA" id="ARBA00012519"/>
    </source>
</evidence>
<dbReference type="EMBL" id="VCAU01000117">
    <property type="protein sequence ID" value="KAF9884609.1"/>
    <property type="molecule type" value="Genomic_DNA"/>
</dbReference>
<dbReference type="Gene3D" id="3.40.50.620">
    <property type="entry name" value="HUPs"/>
    <property type="match status" value="1"/>
</dbReference>
<evidence type="ECO:0000256" key="7">
    <source>
        <dbReference type="ARBA" id="ARBA00022741"/>
    </source>
</evidence>
<evidence type="ECO:0000256" key="11">
    <source>
        <dbReference type="ARBA" id="ARBA00023277"/>
    </source>
</evidence>
<dbReference type="GO" id="GO:0016773">
    <property type="term" value="F:phosphotransferase activity, alcohol group as acceptor"/>
    <property type="evidence" value="ECO:0007669"/>
    <property type="project" value="InterPro"/>
</dbReference>
<keyword evidence="7" id="KW-0547">Nucleotide-binding</keyword>
<comment type="caution">
    <text evidence="15">The sequence shown here is derived from an EMBL/GenBank/DDBJ whole genome shotgun (WGS) entry which is preliminary data.</text>
</comment>
<dbReference type="NCBIfam" id="TIGR00125">
    <property type="entry name" value="cyt_tran_rel"/>
    <property type="match status" value="1"/>
</dbReference>
<gene>
    <name evidence="15" type="ORF">FE257_001431</name>
</gene>
<dbReference type="AlphaFoldDB" id="A0AAD4GNW5"/>
<dbReference type="InterPro" id="IPR014729">
    <property type="entry name" value="Rossmann-like_a/b/a_fold"/>
</dbReference>
<keyword evidence="10" id="KW-0511">Multifunctional enzyme</keyword>
<evidence type="ECO:0000256" key="12">
    <source>
        <dbReference type="ARBA" id="ARBA00047428"/>
    </source>
</evidence>
<dbReference type="SUPFAM" id="SSF53613">
    <property type="entry name" value="Ribokinase-like"/>
    <property type="match status" value="1"/>
</dbReference>
<comment type="function">
    <text evidence="1">Catalyzes the phosphorylation of D-glycero-D-manno-heptose 7-phosphate at the C-1 position to selectively form D-glycero-beta-D-manno-heptose-1,7-bisphosphate.</text>
</comment>
<dbReference type="GO" id="GO:0005829">
    <property type="term" value="C:cytosol"/>
    <property type="evidence" value="ECO:0007669"/>
    <property type="project" value="TreeGrafter"/>
</dbReference>
<dbReference type="Pfam" id="PF01467">
    <property type="entry name" value="CTP_transf_like"/>
    <property type="match status" value="1"/>
</dbReference>
<evidence type="ECO:0000256" key="8">
    <source>
        <dbReference type="ARBA" id="ARBA00022777"/>
    </source>
</evidence>
<keyword evidence="9" id="KW-0067">ATP-binding</keyword>
<keyword evidence="16" id="KW-1185">Reference proteome</keyword>
<sequence length="495" mass="53337">MDVHDSNPPNLLVIGDLILDQYVLGAIHRNSPDANVPVVNQERSKWFPGGAANVACNLVALGSRVVLIGAVGEDDEGQRLLSLLNSAKVDVSAVQVIKDRPTCLKTRVIGNQEHIVRIDREVTVPLEEKHQVVALDTLQQKLPQSRGILCSDYDKGVLCKPLLAALMRAANARDKPVIVDPKNKECSHYRGASVLTPNLQELHLLSGLHPVNSSSDVDRAAQAVMSRIHPQAVLATCGADGMVLYEPNGRRMKVPGSGSVARDVNGAGDSSIAAFAWGYLVRGYSLEAAAFVANSAGSIAVTKFGTAIVTEAELETPSFKTVAADKPDTPLQKRSKVVNLSQLLRHLETVRQLDSQTQVVFTNGCFDLLHVGHNEYLQTARRQGNLLVVGLNSDASIQRLKGNKRPILPQGQRADMLAALECVDFVVIFEEDTPLPLIQAIQPGILVKGGDYLPHQVVGRDVVEASGGHLELVPFKTEVSTSTVIQKIVDCYGGE</sequence>
<reference evidence="15" key="1">
    <citation type="journal article" date="2019" name="Beilstein J. Org. Chem.">
        <title>Nanangenines: drimane sesquiterpenoids as the dominant metabolite cohort of a novel Australian fungus, Aspergillus nanangensis.</title>
        <authorList>
            <person name="Lacey H.J."/>
            <person name="Gilchrist C.L.M."/>
            <person name="Crombie A."/>
            <person name="Kalaitzis J.A."/>
            <person name="Vuong D."/>
            <person name="Rutledge P.J."/>
            <person name="Turner P."/>
            <person name="Pitt J.I."/>
            <person name="Lacey E."/>
            <person name="Chooi Y.H."/>
            <person name="Piggott A.M."/>
        </authorList>
    </citation>
    <scope>NUCLEOTIDE SEQUENCE</scope>
    <source>
        <strain evidence="15">MST-FP2251</strain>
    </source>
</reference>
<organism evidence="15 16">
    <name type="scientific">Aspergillus nanangensis</name>
    <dbReference type="NCBI Taxonomy" id="2582783"/>
    <lineage>
        <taxon>Eukaryota</taxon>
        <taxon>Fungi</taxon>
        <taxon>Dikarya</taxon>
        <taxon>Ascomycota</taxon>
        <taxon>Pezizomycotina</taxon>
        <taxon>Eurotiomycetes</taxon>
        <taxon>Eurotiomycetidae</taxon>
        <taxon>Eurotiales</taxon>
        <taxon>Aspergillaceae</taxon>
        <taxon>Aspergillus</taxon>
        <taxon>Aspergillus subgen. Circumdati</taxon>
    </lineage>
</organism>
<reference evidence="15" key="2">
    <citation type="submission" date="2020-02" db="EMBL/GenBank/DDBJ databases">
        <authorList>
            <person name="Gilchrist C.L.M."/>
            <person name="Chooi Y.-H."/>
        </authorList>
    </citation>
    <scope>NUCLEOTIDE SEQUENCE</scope>
    <source>
        <strain evidence="15">MST-FP2251</strain>
    </source>
</reference>
<proteinExistence type="inferred from homology"/>
<dbReference type="HAMAP" id="MF_01603">
    <property type="entry name" value="HldE"/>
    <property type="match status" value="1"/>
</dbReference>
<feature type="domain" description="Cytidyltransferase-like" evidence="14">
    <location>
        <begin position="361"/>
        <end position="455"/>
    </location>
</feature>
<keyword evidence="8" id="KW-0418">Kinase</keyword>
<dbReference type="SUPFAM" id="SSF52374">
    <property type="entry name" value="Nucleotidylyl transferase"/>
    <property type="match status" value="1"/>
</dbReference>
<comment type="catalytic activity">
    <reaction evidence="12">
        <text>D-glycero-beta-D-manno-heptose 1-phosphate + ATP + H(+) = ADP-D-glycero-beta-D-manno-heptose + diphosphate</text>
        <dbReference type="Rhea" id="RHEA:27465"/>
        <dbReference type="ChEBI" id="CHEBI:15378"/>
        <dbReference type="ChEBI" id="CHEBI:30616"/>
        <dbReference type="ChEBI" id="CHEBI:33019"/>
        <dbReference type="ChEBI" id="CHEBI:59967"/>
        <dbReference type="ChEBI" id="CHEBI:61593"/>
        <dbReference type="EC" id="2.7.7.70"/>
    </reaction>
</comment>
<dbReference type="PROSITE" id="PS00583">
    <property type="entry name" value="PFKB_KINASES_1"/>
    <property type="match status" value="1"/>
</dbReference>
<dbReference type="InterPro" id="IPR011914">
    <property type="entry name" value="RfaE_dom_II"/>
</dbReference>
<dbReference type="InterPro" id="IPR011611">
    <property type="entry name" value="PfkB_dom"/>
</dbReference>
<dbReference type="Proteomes" id="UP001194746">
    <property type="component" value="Unassembled WGS sequence"/>
</dbReference>
<evidence type="ECO:0000256" key="5">
    <source>
        <dbReference type="ARBA" id="ARBA00022679"/>
    </source>
</evidence>
<evidence type="ECO:0000313" key="16">
    <source>
        <dbReference type="Proteomes" id="UP001194746"/>
    </source>
</evidence>
<dbReference type="PANTHER" id="PTHR46969:SF1">
    <property type="entry name" value="BIFUNCTIONAL PROTEIN HLDE"/>
    <property type="match status" value="1"/>
</dbReference>
<evidence type="ECO:0000256" key="2">
    <source>
        <dbReference type="ARBA" id="ARBA00003753"/>
    </source>
</evidence>
<protein>
    <recommendedName>
        <fullName evidence="4">D-glycero-beta-D-manno-heptose 1-phosphate adenylyltransferase</fullName>
        <ecNumber evidence="4">2.7.7.70</ecNumber>
    </recommendedName>
</protein>
<dbReference type="PANTHER" id="PTHR46969">
    <property type="entry name" value="BIFUNCTIONAL PROTEIN HLDE"/>
    <property type="match status" value="1"/>
</dbReference>
<dbReference type="Pfam" id="PF00294">
    <property type="entry name" value="PfkB"/>
    <property type="match status" value="1"/>
</dbReference>
<comment type="function">
    <text evidence="2">Catalyzes the ADP transfer from ATP to D-glycero-beta-D-manno-heptose 1-phosphate, yielding ADP-D-glycero-beta-D-manno-heptose.</text>
</comment>
<dbReference type="GO" id="GO:0005524">
    <property type="term" value="F:ATP binding"/>
    <property type="evidence" value="ECO:0007669"/>
    <property type="project" value="UniProtKB-KW"/>
</dbReference>
<keyword evidence="11" id="KW-0119">Carbohydrate metabolism</keyword>
<accession>A0AAD4GNW5</accession>
<dbReference type="GO" id="GO:0033786">
    <property type="term" value="F:heptose-1-phosphate adenylyltransferase activity"/>
    <property type="evidence" value="ECO:0007669"/>
    <property type="project" value="TreeGrafter"/>
</dbReference>
<evidence type="ECO:0000313" key="15">
    <source>
        <dbReference type="EMBL" id="KAF9884609.1"/>
    </source>
</evidence>
<dbReference type="InterPro" id="IPR002173">
    <property type="entry name" value="Carboh/pur_kinase_PfkB_CS"/>
</dbReference>
<dbReference type="Gene3D" id="3.40.1190.20">
    <property type="match status" value="1"/>
</dbReference>
<comment type="pathway">
    <text evidence="3">Bacterial outer membrane biogenesis; LPS core biosynthesis.</text>
</comment>
<evidence type="ECO:0000256" key="10">
    <source>
        <dbReference type="ARBA" id="ARBA00023268"/>
    </source>
</evidence>
<name>A0AAD4GNW5_ASPNN</name>
<keyword evidence="6" id="KW-0548">Nucleotidyltransferase</keyword>
<dbReference type="InterPro" id="IPR004821">
    <property type="entry name" value="Cyt_trans-like"/>
</dbReference>
<keyword evidence="5" id="KW-0808">Transferase</keyword>
<evidence type="ECO:0000259" key="14">
    <source>
        <dbReference type="Pfam" id="PF01467"/>
    </source>
</evidence>
<dbReference type="EC" id="2.7.7.70" evidence="4"/>